<dbReference type="InterPro" id="IPR036400">
    <property type="entry name" value="Cyt_B5-like_heme/steroid_sf"/>
</dbReference>
<dbReference type="PROSITE" id="PS00191">
    <property type="entry name" value="CYTOCHROME_B5_1"/>
    <property type="match status" value="1"/>
</dbReference>
<reference evidence="22 23" key="1">
    <citation type="journal article" date="2019" name="Sci. Rep.">
        <title>A multi-omics analysis of the grapevine pathogen Lasiodiplodia theobromae reveals that temperature affects the expression of virulence- and pathogenicity-related genes.</title>
        <authorList>
            <person name="Felix C."/>
            <person name="Meneses R."/>
            <person name="Goncalves M.F.M."/>
            <person name="Tilleman L."/>
            <person name="Duarte A.S."/>
            <person name="Jorrin-Novo J.V."/>
            <person name="Van de Peer Y."/>
            <person name="Deforce D."/>
            <person name="Van Nieuwerburgh F."/>
            <person name="Esteves A.C."/>
            <person name="Alves A."/>
        </authorList>
    </citation>
    <scope>NUCLEOTIDE SEQUENCE [LARGE SCALE GENOMIC DNA]</scope>
    <source>
        <strain evidence="22 23">LA-SOL3</strain>
    </source>
</reference>
<evidence type="ECO:0000256" key="10">
    <source>
        <dbReference type="ARBA" id="ARBA00022827"/>
    </source>
</evidence>
<feature type="binding site" evidence="18">
    <location>
        <position position="147"/>
    </location>
    <ligand>
        <name>Mo-molybdopterin</name>
        <dbReference type="ChEBI" id="CHEBI:71302"/>
    </ligand>
    <ligandPart>
        <name>Mo</name>
        <dbReference type="ChEBI" id="CHEBI:28685"/>
    </ligandPart>
</feature>
<dbReference type="InterPro" id="IPR014756">
    <property type="entry name" value="Ig_E-set"/>
</dbReference>
<evidence type="ECO:0000256" key="6">
    <source>
        <dbReference type="ARBA" id="ARBA00022505"/>
    </source>
</evidence>
<comment type="similarity">
    <text evidence="4 17">Belongs to the nitrate reductase family.</text>
</comment>
<dbReference type="InterPro" id="IPR017938">
    <property type="entry name" value="Riboflavin_synthase-like_b-brl"/>
</dbReference>
<dbReference type="Pfam" id="PF00970">
    <property type="entry name" value="FAD_binding_6"/>
    <property type="match status" value="1"/>
</dbReference>
<feature type="domain" description="FAD-binding FR-type" evidence="21">
    <location>
        <begin position="628"/>
        <end position="739"/>
    </location>
</feature>
<feature type="region of interest" description="Disordered" evidence="19">
    <location>
        <begin position="1"/>
        <end position="26"/>
    </location>
</feature>
<accession>A0A5N5D4Y4</accession>
<sequence>MAVEPPQKNLVSVHLPPSPPETIYGESSTPALVEFPLPPPRKPVQVLEADKKTPDAHVPRDPRLIRLTGVHPFNVEAPLSDLYNEGFLTSPELFYVRNHGAVPEVRDEEIPDWEFTVEGLVEKPLRITLKELLSDYENVTYPITLVCAGNRRKEQNVVRKTQGFSWGAAGVSTALWTGVVMGDVLRRARPLRKAKYVCMEGADRLPNGYYGTSVKLNWALDPNRGMLLAHKMNGEMLTPDHGRPLRCVIPGQIGGRSVKWLKKLIVTDAPSDNWYHIYDNRVLPTMVSPDDAANDPNWWKDERYAIYDLSTNSAVAYPAHDEKLSLVSAANRGGDSETHYYSVRGYAYAGGGRRVTRVEVSLDQGKTWRLANINYAEDRYREALPQDLFGGRLDVDWRESCFCWCFWDIDVAVDELKLAGDVVVRAMDESMNLQPRDMYWSVLGMMNNPWYRIVVHRENDDVLRFEHPTQPALMPGGWMERVKKAGGDLSNGFWGERIGGSEKAEAPAVVEPVAEIKMTNDKVERLISIDEFRKHDTETEPWFVVNGEVYDGTGFLQGHPGGAQSIVSAAALDATDEFMAIHSETAKAMMPHYHIGTLDEAAKRILSDGGEAPSEAPTEPRPVFLDPRAWTRATLHSKKTVSWDTRIFTFQLEHPDQLLGLPTGQHLMLRLRDPVTREAIIRAYTPISQTSQRGTVDVLVKLYLDTKERKGGKMTTALDALPLGHPVDAKGPVGKFEYLGRGRCSVNGVERAVRRFVMVCGGSGVTPIFQVLRAVMLDAEDRTRCTVLDGNRLVEDILCKADLDAFAAMSGVDEKCRLVYTLTQAPEEWVGRRGRIAGPLLEEYAPAPAPVGQGEEGMGDSLVLLCGPEALEKSAHRALNEIGWRDEDLLFF</sequence>
<evidence type="ECO:0000256" key="15">
    <source>
        <dbReference type="ARBA" id="ARBA00023157"/>
    </source>
</evidence>
<dbReference type="GO" id="GO:0043546">
    <property type="term" value="F:molybdopterin cofactor binding"/>
    <property type="evidence" value="ECO:0007669"/>
    <property type="project" value="InterPro"/>
</dbReference>
<dbReference type="InterPro" id="IPR017927">
    <property type="entry name" value="FAD-bd_FR_type"/>
</dbReference>
<dbReference type="InterPro" id="IPR008335">
    <property type="entry name" value="Mopterin_OxRdtase_euk"/>
</dbReference>
<evidence type="ECO:0000256" key="12">
    <source>
        <dbReference type="ARBA" id="ARBA00023002"/>
    </source>
</evidence>
<dbReference type="Gene3D" id="3.90.420.10">
    <property type="entry name" value="Oxidoreductase, molybdopterin-binding domain"/>
    <property type="match status" value="1"/>
</dbReference>
<dbReference type="GO" id="GO:0030151">
    <property type="term" value="F:molybdenum ion binding"/>
    <property type="evidence" value="ECO:0007669"/>
    <property type="project" value="InterPro"/>
</dbReference>
<evidence type="ECO:0000259" key="20">
    <source>
        <dbReference type="PROSITE" id="PS50255"/>
    </source>
</evidence>
<dbReference type="GO" id="GO:0006809">
    <property type="term" value="P:nitric oxide biosynthetic process"/>
    <property type="evidence" value="ECO:0007669"/>
    <property type="project" value="InterPro"/>
</dbReference>
<protein>
    <recommendedName>
        <fullName evidence="17">Nitrate reductase</fullName>
    </recommendedName>
</protein>
<dbReference type="SUPFAM" id="SSF56524">
    <property type="entry name" value="Oxidoreductase molybdopterin-binding domain"/>
    <property type="match status" value="1"/>
</dbReference>
<feature type="domain" description="Cytochrome b5 heme-binding" evidence="20">
    <location>
        <begin position="524"/>
        <end position="599"/>
    </location>
</feature>
<dbReference type="InterPro" id="IPR001199">
    <property type="entry name" value="Cyt_B5-like_heme/steroid-bd"/>
</dbReference>
<dbReference type="PRINTS" id="PR00407">
    <property type="entry name" value="EUMOPTERIN"/>
</dbReference>
<dbReference type="GO" id="GO:0006790">
    <property type="term" value="P:sulfur compound metabolic process"/>
    <property type="evidence" value="ECO:0007669"/>
    <property type="project" value="TreeGrafter"/>
</dbReference>
<evidence type="ECO:0000256" key="13">
    <source>
        <dbReference type="ARBA" id="ARBA00023004"/>
    </source>
</evidence>
<dbReference type="SUPFAM" id="SSF63380">
    <property type="entry name" value="Riboflavin synthase domain-like"/>
    <property type="match status" value="1"/>
</dbReference>
<name>A0A5N5D4Y4_9PEZI</name>
<dbReference type="CDD" id="cd06183">
    <property type="entry name" value="cyt_b5_reduct_like"/>
    <property type="match status" value="1"/>
</dbReference>
<evidence type="ECO:0000256" key="9">
    <source>
        <dbReference type="ARBA" id="ARBA00022723"/>
    </source>
</evidence>
<organism evidence="22 23">
    <name type="scientific">Lasiodiplodia theobromae</name>
    <dbReference type="NCBI Taxonomy" id="45133"/>
    <lineage>
        <taxon>Eukaryota</taxon>
        <taxon>Fungi</taxon>
        <taxon>Dikarya</taxon>
        <taxon>Ascomycota</taxon>
        <taxon>Pezizomycotina</taxon>
        <taxon>Dothideomycetes</taxon>
        <taxon>Dothideomycetes incertae sedis</taxon>
        <taxon>Botryosphaeriales</taxon>
        <taxon>Botryosphaeriaceae</taxon>
        <taxon>Lasiodiplodia</taxon>
    </lineage>
</organism>
<dbReference type="PANTHER" id="PTHR19372">
    <property type="entry name" value="SULFITE REDUCTASE"/>
    <property type="match status" value="1"/>
</dbReference>
<keyword evidence="11" id="KW-0521">NADP</keyword>
<comment type="cofactor">
    <cofactor evidence="2">
        <name>FAD</name>
        <dbReference type="ChEBI" id="CHEBI:57692"/>
    </cofactor>
</comment>
<keyword evidence="23" id="KW-1185">Reference proteome</keyword>
<dbReference type="PROSITE" id="PS00559">
    <property type="entry name" value="MOLYBDOPTERIN_EUK"/>
    <property type="match status" value="1"/>
</dbReference>
<comment type="function">
    <text evidence="3 17">Nitrate reductase is a key enzyme involved in the first step of nitrate assimilation in plants, fungi and bacteria.</text>
</comment>
<dbReference type="InterPro" id="IPR000572">
    <property type="entry name" value="OxRdtase_Mopterin-bd_dom"/>
</dbReference>
<evidence type="ECO:0000256" key="7">
    <source>
        <dbReference type="ARBA" id="ARBA00022617"/>
    </source>
</evidence>
<dbReference type="SUPFAM" id="SSF81296">
    <property type="entry name" value="E set domains"/>
    <property type="match status" value="1"/>
</dbReference>
<dbReference type="GO" id="GO:0050464">
    <property type="term" value="F:nitrate reductase (NADPH) activity"/>
    <property type="evidence" value="ECO:0007669"/>
    <property type="project" value="UniProtKB-EC"/>
</dbReference>
<dbReference type="GO" id="GO:0042128">
    <property type="term" value="P:nitrate assimilation"/>
    <property type="evidence" value="ECO:0007669"/>
    <property type="project" value="UniProtKB-KW"/>
</dbReference>
<evidence type="ECO:0000256" key="5">
    <source>
        <dbReference type="ARBA" id="ARBA00011738"/>
    </source>
</evidence>
<evidence type="ECO:0000256" key="19">
    <source>
        <dbReference type="SAM" id="MobiDB-lite"/>
    </source>
</evidence>
<keyword evidence="6 18" id="KW-0500">Molybdenum</keyword>
<dbReference type="SUPFAM" id="SSF52343">
    <property type="entry name" value="Ferredoxin reductase-like, C-terminal NADP-linked domain"/>
    <property type="match status" value="1"/>
</dbReference>
<dbReference type="Gene3D" id="2.60.40.650">
    <property type="match status" value="1"/>
</dbReference>
<dbReference type="InterPro" id="IPR018506">
    <property type="entry name" value="Cyt_B5_heme-BS"/>
</dbReference>
<comment type="subunit">
    <text evidence="5">Homodimer.</text>
</comment>
<dbReference type="Gene3D" id="3.10.120.10">
    <property type="entry name" value="Cytochrome b5-like heme/steroid binding domain"/>
    <property type="match status" value="1"/>
</dbReference>
<dbReference type="Gene3D" id="2.40.30.10">
    <property type="entry name" value="Translation factors"/>
    <property type="match status" value="1"/>
</dbReference>
<dbReference type="InterPro" id="IPR039261">
    <property type="entry name" value="FNR_nucleotide-bd"/>
</dbReference>
<keyword evidence="13" id="KW-0408">Iron</keyword>
<keyword evidence="7" id="KW-0349">Heme</keyword>
<dbReference type="FunFam" id="2.40.30.10:FF:000021">
    <property type="entry name" value="NADH-cytochrome b5 reductase"/>
    <property type="match status" value="1"/>
</dbReference>
<dbReference type="Gene3D" id="3.40.50.80">
    <property type="entry name" value="Nucleotide-binding domain of ferredoxin-NADP reductase (FNR) module"/>
    <property type="match status" value="1"/>
</dbReference>
<dbReference type="Pfam" id="PF00173">
    <property type="entry name" value="Cyt-b5"/>
    <property type="match status" value="1"/>
</dbReference>
<dbReference type="InterPro" id="IPR005066">
    <property type="entry name" value="MoCF_OxRdtse_dimer"/>
</dbReference>
<keyword evidence="14 17" id="KW-0534">Nitrate assimilation</keyword>
<proteinExistence type="inferred from homology"/>
<dbReference type="GO" id="GO:0020037">
    <property type="term" value="F:heme binding"/>
    <property type="evidence" value="ECO:0007669"/>
    <property type="project" value="InterPro"/>
</dbReference>
<dbReference type="Proteomes" id="UP000325902">
    <property type="component" value="Unassembled WGS sequence"/>
</dbReference>
<dbReference type="PRINTS" id="PR00406">
    <property type="entry name" value="CYTB5RDTASE"/>
</dbReference>
<evidence type="ECO:0000256" key="4">
    <source>
        <dbReference type="ARBA" id="ARBA00006253"/>
    </source>
</evidence>
<evidence type="ECO:0000256" key="14">
    <source>
        <dbReference type="ARBA" id="ARBA00023063"/>
    </source>
</evidence>
<dbReference type="InterPro" id="IPR022407">
    <property type="entry name" value="OxRdtase_Mopterin_BS"/>
</dbReference>
<dbReference type="InterPro" id="IPR012137">
    <property type="entry name" value="Nitr_rd_NADH"/>
</dbReference>
<dbReference type="InterPro" id="IPR001433">
    <property type="entry name" value="OxRdtase_FAD/NAD-bd"/>
</dbReference>
<dbReference type="Pfam" id="PF00175">
    <property type="entry name" value="NAD_binding_1"/>
    <property type="match status" value="1"/>
</dbReference>
<dbReference type="Pfam" id="PF03404">
    <property type="entry name" value="Mo-co_dimer"/>
    <property type="match status" value="1"/>
</dbReference>
<evidence type="ECO:0000256" key="3">
    <source>
        <dbReference type="ARBA" id="ARBA00003838"/>
    </source>
</evidence>
<evidence type="ECO:0000256" key="11">
    <source>
        <dbReference type="ARBA" id="ARBA00022857"/>
    </source>
</evidence>
<dbReference type="PRINTS" id="PR00363">
    <property type="entry name" value="CYTOCHROMEB5"/>
</dbReference>
<dbReference type="Pfam" id="PF00174">
    <property type="entry name" value="Oxidored_molyb"/>
    <property type="match status" value="1"/>
</dbReference>
<evidence type="ECO:0000259" key="21">
    <source>
        <dbReference type="PROSITE" id="PS51384"/>
    </source>
</evidence>
<dbReference type="InterPro" id="IPR008333">
    <property type="entry name" value="Cbr1-like_FAD-bd_dom"/>
</dbReference>
<dbReference type="FunFam" id="3.90.420.10:FF:000005">
    <property type="entry name" value="Nitrate reductase"/>
    <property type="match status" value="1"/>
</dbReference>
<keyword evidence="9 18" id="KW-0479">Metal-binding</keyword>
<evidence type="ECO:0000256" key="2">
    <source>
        <dbReference type="ARBA" id="ARBA00001974"/>
    </source>
</evidence>
<evidence type="ECO:0000256" key="8">
    <source>
        <dbReference type="ARBA" id="ARBA00022630"/>
    </source>
</evidence>
<evidence type="ECO:0000313" key="22">
    <source>
        <dbReference type="EMBL" id="KAB2572492.1"/>
    </source>
</evidence>
<comment type="cofactor">
    <cofactor evidence="18">
        <name>Mo-molybdopterin</name>
        <dbReference type="ChEBI" id="CHEBI:71302"/>
    </cofactor>
    <text evidence="18">Binds 1 Mo-molybdopterin (Mo-MPT) cofactor per subunit.</text>
</comment>
<dbReference type="SMART" id="SM01117">
    <property type="entry name" value="Cyt-b5"/>
    <property type="match status" value="1"/>
</dbReference>
<dbReference type="FunFam" id="3.10.120.10:FF:000016">
    <property type="entry name" value="Nitrate reductase"/>
    <property type="match status" value="1"/>
</dbReference>
<dbReference type="PROSITE" id="PS50255">
    <property type="entry name" value="CYTOCHROME_B5_2"/>
    <property type="match status" value="1"/>
</dbReference>
<evidence type="ECO:0000256" key="1">
    <source>
        <dbReference type="ARBA" id="ARBA00001971"/>
    </source>
</evidence>
<dbReference type="InterPro" id="IPR036374">
    <property type="entry name" value="OxRdtase_Mopterin-bd_sf"/>
</dbReference>
<dbReference type="PIRSF" id="PIRSF000233">
    <property type="entry name" value="Nitr_rd_NADH"/>
    <property type="match status" value="1"/>
</dbReference>
<dbReference type="OrthoDB" id="432685at2759"/>
<keyword evidence="8" id="KW-0285">Flavoprotein</keyword>
<dbReference type="GO" id="GO:0008482">
    <property type="term" value="F:sulfite oxidase activity"/>
    <property type="evidence" value="ECO:0007669"/>
    <property type="project" value="TreeGrafter"/>
</dbReference>
<evidence type="ECO:0000256" key="17">
    <source>
        <dbReference type="PIRNR" id="PIRNR000233"/>
    </source>
</evidence>
<dbReference type="FunFam" id="2.60.40.650:FF:000001">
    <property type="entry name" value="Nitrate reductase"/>
    <property type="match status" value="1"/>
</dbReference>
<dbReference type="PROSITE" id="PS51384">
    <property type="entry name" value="FAD_FR"/>
    <property type="match status" value="1"/>
</dbReference>
<evidence type="ECO:0000313" key="23">
    <source>
        <dbReference type="Proteomes" id="UP000325902"/>
    </source>
</evidence>
<gene>
    <name evidence="22" type="primary">NIA_0</name>
    <name evidence="22" type="ORF">DBV05_g8869</name>
</gene>
<comment type="cofactor">
    <cofactor evidence="1">
        <name>heme</name>
        <dbReference type="ChEBI" id="CHEBI:30413"/>
    </cofactor>
</comment>
<evidence type="ECO:0000256" key="16">
    <source>
        <dbReference type="ARBA" id="ARBA00049155"/>
    </source>
</evidence>
<keyword evidence="15" id="KW-1015">Disulfide bond</keyword>
<comment type="catalytic activity">
    <reaction evidence="16">
        <text>nitrite + NADP(+) + H2O = nitrate + NADPH + H(+)</text>
        <dbReference type="Rhea" id="RHEA:19061"/>
        <dbReference type="ChEBI" id="CHEBI:15377"/>
        <dbReference type="ChEBI" id="CHEBI:15378"/>
        <dbReference type="ChEBI" id="CHEBI:16301"/>
        <dbReference type="ChEBI" id="CHEBI:17632"/>
        <dbReference type="ChEBI" id="CHEBI:57783"/>
        <dbReference type="ChEBI" id="CHEBI:58349"/>
        <dbReference type="EC" id="1.7.1.3"/>
    </reaction>
</comment>
<dbReference type="PANTHER" id="PTHR19372:SF7">
    <property type="entry name" value="SULFITE OXIDASE, MITOCHONDRIAL"/>
    <property type="match status" value="1"/>
</dbReference>
<dbReference type="EMBL" id="VCHE01000077">
    <property type="protein sequence ID" value="KAB2572492.1"/>
    <property type="molecule type" value="Genomic_DNA"/>
</dbReference>
<dbReference type="SUPFAM" id="SSF55856">
    <property type="entry name" value="Cytochrome b5-like heme/steroid binding domain"/>
    <property type="match status" value="1"/>
</dbReference>
<comment type="caution">
    <text evidence="22">The sequence shown here is derived from an EMBL/GenBank/DDBJ whole genome shotgun (WGS) entry which is preliminary data.</text>
</comment>
<keyword evidence="10" id="KW-0274">FAD</keyword>
<evidence type="ECO:0000256" key="18">
    <source>
        <dbReference type="PIRSR" id="PIRSR000233-1"/>
    </source>
</evidence>
<dbReference type="AlphaFoldDB" id="A0A5N5D4Y4"/>
<keyword evidence="12" id="KW-0560">Oxidoreductase</keyword>